<dbReference type="InterPro" id="IPR000719">
    <property type="entry name" value="Prot_kinase_dom"/>
</dbReference>
<dbReference type="InterPro" id="IPR008271">
    <property type="entry name" value="Ser/Thr_kinase_AS"/>
</dbReference>
<dbReference type="PROSITE" id="PS00107">
    <property type="entry name" value="PROTEIN_KINASE_ATP"/>
    <property type="match status" value="1"/>
</dbReference>
<accession>A0ABR2IMK5</accession>
<evidence type="ECO:0000313" key="6">
    <source>
        <dbReference type="Proteomes" id="UP001470230"/>
    </source>
</evidence>
<keyword evidence="1 3" id="KW-0547">Nucleotide-binding</keyword>
<evidence type="ECO:0000256" key="3">
    <source>
        <dbReference type="PROSITE-ProRule" id="PRU10141"/>
    </source>
</evidence>
<dbReference type="Pfam" id="PF00069">
    <property type="entry name" value="Pkinase"/>
    <property type="match status" value="2"/>
</dbReference>
<dbReference type="SUPFAM" id="SSF56112">
    <property type="entry name" value="Protein kinase-like (PK-like)"/>
    <property type="match status" value="2"/>
</dbReference>
<dbReference type="PROSITE" id="PS50011">
    <property type="entry name" value="PROTEIN_KINASE_DOM"/>
    <property type="match status" value="2"/>
</dbReference>
<evidence type="ECO:0000256" key="2">
    <source>
        <dbReference type="ARBA" id="ARBA00022840"/>
    </source>
</evidence>
<protein>
    <recommendedName>
        <fullName evidence="4">Protein kinase domain-containing protein</fullName>
    </recommendedName>
</protein>
<dbReference type="SMART" id="SM00220">
    <property type="entry name" value="S_TKc"/>
    <property type="match status" value="2"/>
</dbReference>
<comment type="caution">
    <text evidence="5">The sequence shown here is derived from an EMBL/GenBank/DDBJ whole genome shotgun (WGS) entry which is preliminary data.</text>
</comment>
<proteinExistence type="predicted"/>
<keyword evidence="2 3" id="KW-0067">ATP-binding</keyword>
<feature type="domain" description="Protein kinase" evidence="4">
    <location>
        <begin position="363"/>
        <end position="635"/>
    </location>
</feature>
<keyword evidence="6" id="KW-1185">Reference proteome</keyword>
<evidence type="ECO:0000259" key="4">
    <source>
        <dbReference type="PROSITE" id="PS50011"/>
    </source>
</evidence>
<feature type="domain" description="Protein kinase" evidence="4">
    <location>
        <begin position="14"/>
        <end position="309"/>
    </location>
</feature>
<dbReference type="InterPro" id="IPR011009">
    <property type="entry name" value="Kinase-like_dom_sf"/>
</dbReference>
<evidence type="ECO:0000313" key="5">
    <source>
        <dbReference type="EMBL" id="KAK8865067.1"/>
    </source>
</evidence>
<dbReference type="InterPro" id="IPR017441">
    <property type="entry name" value="Protein_kinase_ATP_BS"/>
</dbReference>
<sequence>MDFEGAFFDTEDYQLTDTLLGEGSYGKVYVVISLKDNAQYAAKIINSKNLTKGSQQMMLIRESGILHRLNHPAVVKFIGINFHSFNDTYQLEPTIITEYLKNGSLRKVIDDSAKKTNKNWNATKKYICLLGIADAMRYLHEQGVIHRDLKPENVLIDADYYPRVCDFGLSKCFIHGLTPSLQVSMTMELGSPLYMAPELFVDDDDYDFDDDNTDDQKKRHHLGAGVDVYAFSILMYEIITEKVPFIKNGKAPRLLTLIKQVSSGIRPEFTSSVTEKMKDLLTRCWSTDPGQRPPFSEIFNLLSSDFSYITEAVDEKEIKKYIDRLKKSRKGSEPVQIKANFSCDQLSIQKVSLSKLLIASHKVNLDEQLSDKNYYRFYRCTISRTDDEKVTCLAKVMKDDLPDGSGELHFMLNEIDKQSQLNHATILPLFGVTFPTKEGEQYSSYSAIDTRRTLGDVFEMAMKDAAPDNYETIKAVSIFGIAAGMAYIHQRGLAHCDLKIQNVYLDENDRPKIYGFYFTAVDGEIELDLGTPVSMAPELFDTDSEKLSKKVDVYAYSIVLYTLLTGKSPYADKNVRSRYKLMRMVISGERPTIGKNDLSAVQESLIERCWDADPGKRPSAIQIVKELIDKKKQFFNFSIVNESEFDKYVEEAIQGLDLSLV</sequence>
<dbReference type="Proteomes" id="UP001470230">
    <property type="component" value="Unassembled WGS sequence"/>
</dbReference>
<dbReference type="Gene3D" id="1.10.510.10">
    <property type="entry name" value="Transferase(Phosphotransferase) domain 1"/>
    <property type="match status" value="2"/>
</dbReference>
<dbReference type="EMBL" id="JAPFFF010000016">
    <property type="protein sequence ID" value="KAK8865067.1"/>
    <property type="molecule type" value="Genomic_DNA"/>
</dbReference>
<evidence type="ECO:0000256" key="1">
    <source>
        <dbReference type="ARBA" id="ARBA00022741"/>
    </source>
</evidence>
<dbReference type="PROSITE" id="PS00108">
    <property type="entry name" value="PROTEIN_KINASE_ST"/>
    <property type="match status" value="2"/>
</dbReference>
<dbReference type="PANTHER" id="PTHR44329:SF214">
    <property type="entry name" value="PROTEIN KINASE DOMAIN-CONTAINING PROTEIN"/>
    <property type="match status" value="1"/>
</dbReference>
<dbReference type="PANTHER" id="PTHR44329">
    <property type="entry name" value="SERINE/THREONINE-PROTEIN KINASE TNNI3K-RELATED"/>
    <property type="match status" value="1"/>
</dbReference>
<gene>
    <name evidence="5" type="ORF">M9Y10_010597</name>
</gene>
<feature type="binding site" evidence="3">
    <location>
        <position position="43"/>
    </location>
    <ligand>
        <name>ATP</name>
        <dbReference type="ChEBI" id="CHEBI:30616"/>
    </ligand>
</feature>
<organism evidence="5 6">
    <name type="scientific">Tritrichomonas musculus</name>
    <dbReference type="NCBI Taxonomy" id="1915356"/>
    <lineage>
        <taxon>Eukaryota</taxon>
        <taxon>Metamonada</taxon>
        <taxon>Parabasalia</taxon>
        <taxon>Tritrichomonadida</taxon>
        <taxon>Tritrichomonadidae</taxon>
        <taxon>Tritrichomonas</taxon>
    </lineage>
</organism>
<reference evidence="5 6" key="1">
    <citation type="submission" date="2024-04" db="EMBL/GenBank/DDBJ databases">
        <title>Tritrichomonas musculus Genome.</title>
        <authorList>
            <person name="Alves-Ferreira E."/>
            <person name="Grigg M."/>
            <person name="Lorenzi H."/>
            <person name="Galac M."/>
        </authorList>
    </citation>
    <scope>NUCLEOTIDE SEQUENCE [LARGE SCALE GENOMIC DNA]</scope>
    <source>
        <strain evidence="5 6">EAF2021</strain>
    </source>
</reference>
<dbReference type="InterPro" id="IPR051681">
    <property type="entry name" value="Ser/Thr_Kinases-Pseudokinases"/>
</dbReference>
<name>A0ABR2IMK5_9EUKA</name>